<dbReference type="Proteomes" id="UP000287401">
    <property type="component" value="Unassembled WGS sequence"/>
</dbReference>
<dbReference type="EMBL" id="QRAL01000029">
    <property type="protein sequence ID" value="RSU54149.1"/>
    <property type="molecule type" value="Genomic_DNA"/>
</dbReference>
<dbReference type="InterPro" id="IPR051257">
    <property type="entry name" value="Diverse_CBS-Domain"/>
</dbReference>
<evidence type="ECO:0000256" key="1">
    <source>
        <dbReference type="ARBA" id="ARBA00023122"/>
    </source>
</evidence>
<dbReference type="InterPro" id="IPR000644">
    <property type="entry name" value="CBS_dom"/>
</dbReference>
<evidence type="ECO:0000313" key="5">
    <source>
        <dbReference type="Proteomes" id="UP000287401"/>
    </source>
</evidence>
<protein>
    <submittedName>
        <fullName evidence="4">CBS domain-containing protein</fullName>
    </submittedName>
</protein>
<proteinExistence type="predicted"/>
<dbReference type="PANTHER" id="PTHR43080">
    <property type="entry name" value="CBS DOMAIN-CONTAINING PROTEIN CBSX3, MITOCHONDRIAL"/>
    <property type="match status" value="1"/>
</dbReference>
<evidence type="ECO:0000313" key="4">
    <source>
        <dbReference type="EMBL" id="RSU54149.1"/>
    </source>
</evidence>
<dbReference type="AlphaFoldDB" id="A0A430BNB3"/>
<accession>A0A430BNB3</accession>
<feature type="domain" description="CBS" evidence="3">
    <location>
        <begin position="9"/>
        <end position="68"/>
    </location>
</feature>
<dbReference type="Gene3D" id="3.10.580.10">
    <property type="entry name" value="CBS-domain"/>
    <property type="match status" value="1"/>
</dbReference>
<dbReference type="SMART" id="SM00116">
    <property type="entry name" value="CBS"/>
    <property type="match status" value="2"/>
</dbReference>
<organism evidence="4 5">
    <name type="scientific">Sphingobium yanoikuyae</name>
    <name type="common">Sphingomonas yanoikuyae</name>
    <dbReference type="NCBI Taxonomy" id="13690"/>
    <lineage>
        <taxon>Bacteria</taxon>
        <taxon>Pseudomonadati</taxon>
        <taxon>Pseudomonadota</taxon>
        <taxon>Alphaproteobacteria</taxon>
        <taxon>Sphingomonadales</taxon>
        <taxon>Sphingomonadaceae</taxon>
        <taxon>Sphingobium</taxon>
    </lineage>
</organism>
<dbReference type="PANTHER" id="PTHR43080:SF2">
    <property type="entry name" value="CBS DOMAIN-CONTAINING PROTEIN"/>
    <property type="match status" value="1"/>
</dbReference>
<name>A0A430BNB3_SPHYA</name>
<feature type="domain" description="CBS" evidence="3">
    <location>
        <begin position="76"/>
        <end position="132"/>
    </location>
</feature>
<dbReference type="PROSITE" id="PS51371">
    <property type="entry name" value="CBS"/>
    <property type="match status" value="2"/>
</dbReference>
<dbReference type="Pfam" id="PF00571">
    <property type="entry name" value="CBS"/>
    <property type="match status" value="2"/>
</dbReference>
<keyword evidence="1 2" id="KW-0129">CBS domain</keyword>
<comment type="caution">
    <text evidence="4">The sequence shown here is derived from an EMBL/GenBank/DDBJ whole genome shotgun (WGS) entry which is preliminary data.</text>
</comment>
<dbReference type="InterPro" id="IPR046342">
    <property type="entry name" value="CBS_dom_sf"/>
</dbReference>
<sequence length="148" mass="16091">MRVSQILRSKPDRLIVISPQASLQEASKLILNERVGMLLVDRGHGQIVGTLSERDLICFLARNGGGAITSKVESAMAEITLRASPTDKVSDLMSLMTEQRTRHLPVFEGARLVGVLSIGDVLKSRLAEQAQETEVLRDMARVSLAIAA</sequence>
<gene>
    <name evidence="4" type="ORF">DAH51_20070</name>
</gene>
<dbReference type="SUPFAM" id="SSF54631">
    <property type="entry name" value="CBS-domain pair"/>
    <property type="match status" value="1"/>
</dbReference>
<evidence type="ECO:0000256" key="2">
    <source>
        <dbReference type="PROSITE-ProRule" id="PRU00703"/>
    </source>
</evidence>
<reference evidence="4 5" key="1">
    <citation type="submission" date="2018-07" db="EMBL/GenBank/DDBJ databases">
        <title>Genomic and Epidemiologic Investigation of an Indolent Hospital Outbreak.</title>
        <authorList>
            <person name="Johnson R.C."/>
            <person name="Deming C."/>
            <person name="Conlan S."/>
            <person name="Zellmer C.J."/>
            <person name="Michelin A.V."/>
            <person name="Lee-Lin S."/>
            <person name="Thomas P.J."/>
            <person name="Park M."/>
            <person name="Weingarten R.A."/>
            <person name="Less J."/>
            <person name="Dekker J.P."/>
            <person name="Frank K.M."/>
            <person name="Musser K.A."/>
            <person name="Mcquiston J.R."/>
            <person name="Henderson D.K."/>
            <person name="Lau A.F."/>
            <person name="Palmore T.N."/>
            <person name="Segre J.A."/>
        </authorList>
    </citation>
    <scope>NUCLEOTIDE SEQUENCE [LARGE SCALE GENOMIC DNA]</scope>
    <source>
        <strain evidence="4 5">SK-NIH.Env6_1116</strain>
    </source>
</reference>
<evidence type="ECO:0000259" key="3">
    <source>
        <dbReference type="PROSITE" id="PS51371"/>
    </source>
</evidence>
<dbReference type="RefSeq" id="WP_125999506.1">
    <property type="nucleotide sequence ID" value="NZ_QRAL01000029.1"/>
</dbReference>